<evidence type="ECO:0000313" key="1">
    <source>
        <dbReference type="EMBL" id="AMX22190.1"/>
    </source>
</evidence>
<dbReference type="RefSeq" id="YP_009262115.1">
    <property type="nucleotide sequence ID" value="NC_030523.1"/>
</dbReference>
<dbReference type="AlphaFoldDB" id="A0A191MWZ1"/>
<organism evidence="1">
    <name type="scientific">Chrysoporthe deuterocubensis</name>
    <dbReference type="NCBI Taxonomy" id="764597"/>
    <lineage>
        <taxon>Eukaryota</taxon>
        <taxon>Fungi</taxon>
        <taxon>Dikarya</taxon>
        <taxon>Ascomycota</taxon>
        <taxon>Pezizomycotina</taxon>
        <taxon>Sordariomycetes</taxon>
        <taxon>Sordariomycetidae</taxon>
        <taxon>Diaporthales</taxon>
        <taxon>Cryphonectriaceae</taxon>
        <taxon>Cryphonectria-Endothia species complex</taxon>
        <taxon>Chrysoporthe</taxon>
    </lineage>
</organism>
<dbReference type="GeneID" id="31078234"/>
<accession>A0A191MWZ1</accession>
<reference evidence="1" key="1">
    <citation type="journal article" date="2016" name="PLoS ONE">
        <title>Intron Derived Size Polymorphism in the Mitochondrial Genomes of Closely Related Chrysoporthe Species.</title>
        <authorList>
            <person name="Kanzi A.M."/>
            <person name="Wingfield B.D."/>
            <person name="Steenkamp E.T."/>
            <person name="Naidoo S."/>
            <person name="van der Merwe N.A."/>
        </authorList>
    </citation>
    <scope>NUCLEOTIDE SEQUENCE</scope>
</reference>
<protein>
    <submittedName>
        <fullName evidence="1">Uncharacterized protein</fullName>
    </submittedName>
</protein>
<gene>
    <name evidence="1" type="primary">orf219</name>
</gene>
<keyword evidence="1" id="KW-0496">Mitochondrion</keyword>
<proteinExistence type="predicted"/>
<dbReference type="EMBL" id="KT380884">
    <property type="protein sequence ID" value="AMX22190.1"/>
    <property type="molecule type" value="Genomic_DNA"/>
</dbReference>
<name>A0A191MWZ1_9PEZI</name>
<geneLocation type="mitochondrion" evidence="1"/>
<sequence>MIFMFLNFAIFQIIENRLLFYLIISVLQFLYYKYTNVIFLDEVDTELNEFGGIRYRAYNPNYVTTGQGYRIELDSNEIHELDGRQFDIEEGNRVYTYNSREYPRIGHPSHYDYSNNSGVVEPNHRVVVEPTKSQIEDNGYYYVSSSVHTNVSVQRTGNFRDVNTSKLSAYKEKFKSVFHKLDENLQKDYNKTMANREDFRRYRSRSNRIYVDKYISVGR</sequence>